<sequence>MPGARWRVMSWEELLIRWTARLAVGCYLARIAVDAAWPLSARRLVLGRWVWTVGCVIFLAHVYSVFQFLHGWSHAAAWEHTRAVTFATTGWNSGSGLYLNYLLTLWWVGDVAAWWYRRDWPLARWPFWSLHGFFAFMMFHSTVTFGPGGWKYVAAAALPGLGTLWLRRRWQQAHATTTDQDVNPRV</sequence>
<comment type="caution">
    <text evidence="2">The sequence shown here is derived from an EMBL/GenBank/DDBJ whole genome shotgun (WGS) entry which is preliminary data.</text>
</comment>
<dbReference type="EMBL" id="DSVQ01000012">
    <property type="protein sequence ID" value="HGT39158.1"/>
    <property type="molecule type" value="Genomic_DNA"/>
</dbReference>
<keyword evidence="1" id="KW-0472">Membrane</keyword>
<protein>
    <recommendedName>
        <fullName evidence="3">Ferric oxidoreductase domain-containing protein</fullName>
    </recommendedName>
</protein>
<evidence type="ECO:0000256" key="1">
    <source>
        <dbReference type="SAM" id="Phobius"/>
    </source>
</evidence>
<feature type="transmembrane region" description="Helical" evidence="1">
    <location>
        <begin position="49"/>
        <end position="69"/>
    </location>
</feature>
<feature type="transmembrane region" description="Helical" evidence="1">
    <location>
        <begin position="125"/>
        <end position="143"/>
    </location>
</feature>
<accession>A0A7C4LM10</accession>
<feature type="transmembrane region" description="Helical" evidence="1">
    <location>
        <begin position="149"/>
        <end position="166"/>
    </location>
</feature>
<gene>
    <name evidence="2" type="ORF">ENS64_07825</name>
</gene>
<keyword evidence="1" id="KW-1133">Transmembrane helix</keyword>
<reference evidence="2" key="1">
    <citation type="journal article" date="2020" name="mSystems">
        <title>Genome- and Community-Level Interaction Insights into Carbon Utilization and Element Cycling Functions of Hydrothermarchaeota in Hydrothermal Sediment.</title>
        <authorList>
            <person name="Zhou Z."/>
            <person name="Liu Y."/>
            <person name="Xu W."/>
            <person name="Pan J."/>
            <person name="Luo Z.H."/>
            <person name="Li M."/>
        </authorList>
    </citation>
    <scope>NUCLEOTIDE SEQUENCE [LARGE SCALE GENOMIC DNA]</scope>
    <source>
        <strain evidence="2">SpSt-508</strain>
    </source>
</reference>
<organism evidence="2">
    <name type="scientific">Schlesneria paludicola</name>
    <dbReference type="NCBI Taxonomy" id="360056"/>
    <lineage>
        <taxon>Bacteria</taxon>
        <taxon>Pseudomonadati</taxon>
        <taxon>Planctomycetota</taxon>
        <taxon>Planctomycetia</taxon>
        <taxon>Planctomycetales</taxon>
        <taxon>Planctomycetaceae</taxon>
        <taxon>Schlesneria</taxon>
    </lineage>
</organism>
<keyword evidence="1" id="KW-0812">Transmembrane</keyword>
<evidence type="ECO:0000313" key="2">
    <source>
        <dbReference type="EMBL" id="HGT39158.1"/>
    </source>
</evidence>
<name>A0A7C4LM10_9PLAN</name>
<proteinExistence type="predicted"/>
<dbReference type="AlphaFoldDB" id="A0A7C4LM10"/>
<evidence type="ECO:0008006" key="3">
    <source>
        <dbReference type="Google" id="ProtNLM"/>
    </source>
</evidence>
<feature type="transmembrane region" description="Helical" evidence="1">
    <location>
        <begin position="98"/>
        <end position="116"/>
    </location>
</feature>